<dbReference type="InterPro" id="IPR007202">
    <property type="entry name" value="4Fe-4S_dom"/>
</dbReference>
<reference evidence="7" key="1">
    <citation type="submission" date="2020-08" db="EMBL/GenBank/DDBJ databases">
        <title>Genome public.</title>
        <authorList>
            <person name="Liu C."/>
            <person name="Sun Q."/>
        </authorList>
    </citation>
    <scope>NUCLEOTIDE SEQUENCE</scope>
    <source>
        <strain evidence="7">NSJ-40</strain>
    </source>
</reference>
<gene>
    <name evidence="7" type="ORF">IAG03_06855</name>
</gene>
<accession>A0A926D9C1</accession>
<dbReference type="Proteomes" id="UP000651482">
    <property type="component" value="Unassembled WGS sequence"/>
</dbReference>
<dbReference type="SMART" id="SM00091">
    <property type="entry name" value="PAS"/>
    <property type="match status" value="1"/>
</dbReference>
<dbReference type="EMBL" id="JACRSN010000008">
    <property type="protein sequence ID" value="MBC8533727.1"/>
    <property type="molecule type" value="Genomic_DNA"/>
</dbReference>
<dbReference type="Pfam" id="PF04060">
    <property type="entry name" value="FeS"/>
    <property type="match status" value="1"/>
</dbReference>
<dbReference type="Pfam" id="PF00989">
    <property type="entry name" value="PAS"/>
    <property type="match status" value="1"/>
</dbReference>
<dbReference type="RefSeq" id="WP_249319360.1">
    <property type="nucleotide sequence ID" value="NZ_JACRSN010000008.1"/>
</dbReference>
<keyword evidence="1" id="KW-0004">4Fe-4S</keyword>
<dbReference type="GO" id="GO:0046872">
    <property type="term" value="F:metal ion binding"/>
    <property type="evidence" value="ECO:0007669"/>
    <property type="project" value="UniProtKB-KW"/>
</dbReference>
<proteinExistence type="predicted"/>
<sequence length="559" mass="62803">MTEYLKLKKSNCKNCYKCIRHCPVKSIRFSGNQAHIVGDECILCGQCFVVCPQNAKEIRNDVEKAKVLMTENDQVVVSVAPAFAANYTGASIQTMEKALQKLGFTAAEETAVGATIVKREYEAMVREGKEDVIISSCCPTVNMMIQKYYPEALGCLARVMSPMQAHAVSLRKRYPGAKIVFVGPCISKKAEADQYDKVIDCVLTFEELTEWFRQEGIEPEQDTEQNPESRARLFPTAGGILRTMDREDTDNYTYLTVDGIENCMSAVKDIIAGKLSHCFVEMSSCSGSCIGGPAMGKDHRLPVTDYVTIDHYAGKKDFQVEQPPLAEIKLDRGYMGMNHRMPGTLEMKEILRKMGKTKPEDELNCGTCGYNTCREKAVAIYQGKADLSMCLPFLKEKAESFSDNIINNTPNGIIVLNEALEVQQINAAARRIMNIRSESDVLGEQVVRILDPKIFFDVMESGRSVQDKRVYLAEYQKYIEESVIYDKSYRIIMCVMRDVTAEESEREKKEEISRKTIEITDKVVEKQMRVVQEIASLLGETTAETKIALTKLKESLGDE</sequence>
<dbReference type="PROSITE" id="PS00198">
    <property type="entry name" value="4FE4S_FER_1"/>
    <property type="match status" value="1"/>
</dbReference>
<evidence type="ECO:0000313" key="7">
    <source>
        <dbReference type="EMBL" id="MBC8533727.1"/>
    </source>
</evidence>
<dbReference type="InterPro" id="IPR000014">
    <property type="entry name" value="PAS"/>
</dbReference>
<keyword evidence="2" id="KW-0479">Metal-binding</keyword>
<dbReference type="Pfam" id="PF13237">
    <property type="entry name" value="Fer4_10"/>
    <property type="match status" value="1"/>
</dbReference>
<evidence type="ECO:0000256" key="1">
    <source>
        <dbReference type="ARBA" id="ARBA00022485"/>
    </source>
</evidence>
<dbReference type="GO" id="GO:0006355">
    <property type="term" value="P:regulation of DNA-templated transcription"/>
    <property type="evidence" value="ECO:0007669"/>
    <property type="project" value="InterPro"/>
</dbReference>
<dbReference type="SUPFAM" id="SSF53920">
    <property type="entry name" value="Fe-only hydrogenase"/>
    <property type="match status" value="1"/>
</dbReference>
<feature type="domain" description="4Fe-4S ferredoxin-type" evidence="5">
    <location>
        <begin position="32"/>
        <end position="61"/>
    </location>
</feature>
<evidence type="ECO:0000259" key="5">
    <source>
        <dbReference type="PROSITE" id="PS51379"/>
    </source>
</evidence>
<dbReference type="PROSITE" id="PS51656">
    <property type="entry name" value="4FE4S"/>
    <property type="match status" value="1"/>
</dbReference>
<dbReference type="PANTHER" id="PTHR11615">
    <property type="entry name" value="NITRATE, FORMATE, IRON DEHYDROGENASE"/>
    <property type="match status" value="1"/>
</dbReference>
<dbReference type="Gene3D" id="3.40.950.10">
    <property type="entry name" value="Fe-only Hydrogenase (Larger Subunit), Chain L, domain 3"/>
    <property type="match status" value="1"/>
</dbReference>
<keyword evidence="3" id="KW-0408">Iron</keyword>
<dbReference type="GO" id="GO:0051539">
    <property type="term" value="F:4 iron, 4 sulfur cluster binding"/>
    <property type="evidence" value="ECO:0007669"/>
    <property type="project" value="UniProtKB-KW"/>
</dbReference>
<evidence type="ECO:0000256" key="4">
    <source>
        <dbReference type="ARBA" id="ARBA00023014"/>
    </source>
</evidence>
<dbReference type="InterPro" id="IPR013767">
    <property type="entry name" value="PAS_fold"/>
</dbReference>
<feature type="domain" description="4Fe-4S ferredoxin-type" evidence="5">
    <location>
        <begin position="3"/>
        <end position="31"/>
    </location>
</feature>
<name>A0A926D9C1_9FIRM</name>
<dbReference type="PROSITE" id="PS51379">
    <property type="entry name" value="4FE4S_FER_2"/>
    <property type="match status" value="2"/>
</dbReference>
<dbReference type="Gene3D" id="1.10.15.40">
    <property type="entry name" value="Electron transport complex subunit B, putative Fe-S cluster"/>
    <property type="match status" value="1"/>
</dbReference>
<dbReference type="InterPro" id="IPR009016">
    <property type="entry name" value="Fe_hydrogenase"/>
</dbReference>
<feature type="domain" description="4Fe-4S" evidence="6">
    <location>
        <begin position="346"/>
        <end position="407"/>
    </location>
</feature>
<dbReference type="Pfam" id="PF02906">
    <property type="entry name" value="Fe_hyd_lg_C"/>
    <property type="match status" value="1"/>
</dbReference>
<dbReference type="InterPro" id="IPR017900">
    <property type="entry name" value="4Fe4S_Fe_S_CS"/>
</dbReference>
<organism evidence="7 8">
    <name type="scientific">Yeguia hominis</name>
    <dbReference type="NCBI Taxonomy" id="2763662"/>
    <lineage>
        <taxon>Bacteria</taxon>
        <taxon>Bacillati</taxon>
        <taxon>Bacillota</taxon>
        <taxon>Clostridia</taxon>
        <taxon>Eubacteriales</taxon>
        <taxon>Yeguiaceae</taxon>
        <taxon>Yeguia</taxon>
    </lineage>
</organism>
<dbReference type="AlphaFoldDB" id="A0A926D9C1"/>
<evidence type="ECO:0000256" key="2">
    <source>
        <dbReference type="ARBA" id="ARBA00022723"/>
    </source>
</evidence>
<keyword evidence="4" id="KW-0411">Iron-sulfur</keyword>
<dbReference type="InterPro" id="IPR035965">
    <property type="entry name" value="PAS-like_dom_sf"/>
</dbReference>
<dbReference type="SUPFAM" id="SSF55785">
    <property type="entry name" value="PYP-like sensor domain (PAS domain)"/>
    <property type="match status" value="1"/>
</dbReference>
<evidence type="ECO:0000313" key="8">
    <source>
        <dbReference type="Proteomes" id="UP000651482"/>
    </source>
</evidence>
<dbReference type="Gene3D" id="3.30.450.20">
    <property type="entry name" value="PAS domain"/>
    <property type="match status" value="1"/>
</dbReference>
<keyword evidence="8" id="KW-1185">Reference proteome</keyword>
<evidence type="ECO:0000259" key="6">
    <source>
        <dbReference type="PROSITE" id="PS51656"/>
    </source>
</evidence>
<dbReference type="SUPFAM" id="SSF54862">
    <property type="entry name" value="4Fe-4S ferredoxins"/>
    <property type="match status" value="1"/>
</dbReference>
<dbReference type="Gene3D" id="3.30.70.20">
    <property type="match status" value="1"/>
</dbReference>
<dbReference type="InterPro" id="IPR017896">
    <property type="entry name" value="4Fe4S_Fe-S-bd"/>
</dbReference>
<protein>
    <submittedName>
        <fullName evidence="7">PAS domain-containing protein</fullName>
    </submittedName>
</protein>
<dbReference type="InterPro" id="IPR004108">
    <property type="entry name" value="Fe_hydrogenase_lsu_C"/>
</dbReference>
<dbReference type="InterPro" id="IPR050340">
    <property type="entry name" value="Cytosolic_Fe-S_CAF"/>
</dbReference>
<evidence type="ECO:0000256" key="3">
    <source>
        <dbReference type="ARBA" id="ARBA00023004"/>
    </source>
</evidence>
<comment type="caution">
    <text evidence="7">The sequence shown here is derived from an EMBL/GenBank/DDBJ whole genome shotgun (WGS) entry which is preliminary data.</text>
</comment>